<dbReference type="InterPro" id="IPR003961">
    <property type="entry name" value="FN3_dom"/>
</dbReference>
<dbReference type="Gene3D" id="2.60.40.290">
    <property type="match status" value="1"/>
</dbReference>
<dbReference type="InterPro" id="IPR001919">
    <property type="entry name" value="CBD2"/>
</dbReference>
<evidence type="ECO:0000313" key="8">
    <source>
        <dbReference type="EMBL" id="MEE4546589.1"/>
    </source>
</evidence>
<dbReference type="Pfam" id="PF00553">
    <property type="entry name" value="CBM_2"/>
    <property type="match status" value="1"/>
</dbReference>
<dbReference type="Proteomes" id="UP001344658">
    <property type="component" value="Unassembled WGS sequence"/>
</dbReference>
<dbReference type="InterPro" id="IPR012291">
    <property type="entry name" value="CBM2_carb-bd_dom_sf"/>
</dbReference>
<feature type="signal peptide" evidence="5">
    <location>
        <begin position="1"/>
        <end position="44"/>
    </location>
</feature>
<dbReference type="PANTHER" id="PTHR43576:SF3">
    <property type="entry name" value="ALPHA-L-ARABINOFURANOSIDASE C"/>
    <property type="match status" value="1"/>
</dbReference>
<dbReference type="PANTHER" id="PTHR43576">
    <property type="entry name" value="ALPHA-L-ARABINOFURANOSIDASE C-RELATED"/>
    <property type="match status" value="1"/>
</dbReference>
<gene>
    <name evidence="8" type="ORF">V2S66_32070</name>
</gene>
<keyword evidence="3" id="KW-0378">Hydrolase</keyword>
<feature type="domain" description="CBM2" evidence="7">
    <location>
        <begin position="585"/>
        <end position="698"/>
    </location>
</feature>
<dbReference type="RefSeq" id="WP_330800295.1">
    <property type="nucleotide sequence ID" value="NZ_JAZEWV010000048.1"/>
</dbReference>
<sequence length="698" mass="71623">MHLPSVRPRPPRRARPRAALVTAALAGFALVASVAAGGAPHASADPGAAAVDVTVNAAEGLGTIPATAYGLNSAVWDAQMNAPDVQDLLQSAHIGALRYPGGSYGDIYHWQDNTAPGGYVAPGTGFDAFMGTVRKIGAQPILIADYGSGTPQEAADWVRYANVTKGYGAKLWEVGNELYGNGHYGSGWEHDDHADTSPAAYARHVGEYAAAMKAVDPSVKVGAVLTLPGNWPDGVMAAGESADWNHTVIPLIAGKADFVIVHWYPGGSDAAQMLGEPSQLSGEMAQLRDELDAAGAAGTPVALTEVNSEVDEDTQPNALFGADVYATALESGAFTVDWWDTHNGPQSIGTAPDGATDYDDYGILSSGTCVGSVCEPPLDTPFPTYFAIKMMSELGRPGDQLVGAGTSSPLVSAHAVHQADGDLSVLLINKDPAAARQVALHYAGFTPDPASATVATFADLATSIATTTSAGATGWTLPPYSLTTVTLHPASGTGSALSAPTAVAVTAATDTTATVAFAPSTGGAATRYEVYRQYGTTSELLGSSTGGPVTVRNLTPGTTYTWNVLARDANGRLSRPSDPVTVRTGTPANAPCRVSFQTTAGWGNGYNANVTLTDTGPAPITGWTLAFRFPSAGETVSGFWNAEVTQHGQDVVATPVDWNGELAANGGNSVSFGFTGANSGAYPPPTVFTLNGSVCTTT</sequence>
<dbReference type="PROSITE" id="PS51173">
    <property type="entry name" value="CBM2"/>
    <property type="match status" value="1"/>
</dbReference>
<keyword evidence="1 5" id="KW-0732">Signal</keyword>
<dbReference type="Gene3D" id="2.60.40.10">
    <property type="entry name" value="Immunoglobulins"/>
    <property type="match status" value="1"/>
</dbReference>
<evidence type="ECO:0000256" key="4">
    <source>
        <dbReference type="ARBA" id="ARBA00023326"/>
    </source>
</evidence>
<protein>
    <submittedName>
        <fullName evidence="8">Cellulose binding domain-containing protein</fullName>
    </submittedName>
</protein>
<dbReference type="InterPro" id="IPR008965">
    <property type="entry name" value="CBM2/CBM3_carb-bd_dom_sf"/>
</dbReference>
<dbReference type="PROSITE" id="PS50853">
    <property type="entry name" value="FN3"/>
    <property type="match status" value="1"/>
</dbReference>
<feature type="domain" description="Fibronectin type-III" evidence="6">
    <location>
        <begin position="499"/>
        <end position="587"/>
    </location>
</feature>
<dbReference type="InterPro" id="IPR013780">
    <property type="entry name" value="Glyco_hydro_b"/>
</dbReference>
<proteinExistence type="predicted"/>
<dbReference type="SMART" id="SM00637">
    <property type="entry name" value="CBD_II"/>
    <property type="match status" value="1"/>
</dbReference>
<keyword evidence="3" id="KW-0326">Glycosidase</keyword>
<evidence type="ECO:0000256" key="2">
    <source>
        <dbReference type="ARBA" id="ARBA00023277"/>
    </source>
</evidence>
<evidence type="ECO:0000256" key="5">
    <source>
        <dbReference type="SAM" id="SignalP"/>
    </source>
</evidence>
<feature type="chain" id="PRO_5046316525" evidence="5">
    <location>
        <begin position="45"/>
        <end position="698"/>
    </location>
</feature>
<keyword evidence="2" id="KW-0119">Carbohydrate metabolism</keyword>
<accession>A0ABU7PMV2</accession>
<dbReference type="InterPro" id="IPR017853">
    <property type="entry name" value="GH"/>
</dbReference>
<dbReference type="SUPFAM" id="SSF49384">
    <property type="entry name" value="Carbohydrate-binding domain"/>
    <property type="match status" value="1"/>
</dbReference>
<dbReference type="SUPFAM" id="SSF51445">
    <property type="entry name" value="(Trans)glycosidases"/>
    <property type="match status" value="1"/>
</dbReference>
<evidence type="ECO:0000259" key="7">
    <source>
        <dbReference type="PROSITE" id="PS51173"/>
    </source>
</evidence>
<comment type="caution">
    <text evidence="8">The sequence shown here is derived from an EMBL/GenBank/DDBJ whole genome shotgun (WGS) entry which is preliminary data.</text>
</comment>
<name>A0ABU7PMV2_9ACTN</name>
<dbReference type="InterPro" id="IPR013783">
    <property type="entry name" value="Ig-like_fold"/>
</dbReference>
<keyword evidence="9" id="KW-1185">Reference proteome</keyword>
<dbReference type="InterPro" id="IPR036116">
    <property type="entry name" value="FN3_sf"/>
</dbReference>
<dbReference type="Gene3D" id="3.20.20.80">
    <property type="entry name" value="Glycosidases"/>
    <property type="match status" value="1"/>
</dbReference>
<evidence type="ECO:0000313" key="9">
    <source>
        <dbReference type="Proteomes" id="UP001344658"/>
    </source>
</evidence>
<evidence type="ECO:0000256" key="1">
    <source>
        <dbReference type="ARBA" id="ARBA00022729"/>
    </source>
</evidence>
<dbReference type="CDD" id="cd00063">
    <property type="entry name" value="FN3"/>
    <property type="match status" value="1"/>
</dbReference>
<dbReference type="SUPFAM" id="SSF49265">
    <property type="entry name" value="Fibronectin type III"/>
    <property type="match status" value="1"/>
</dbReference>
<organism evidence="8 9">
    <name type="scientific">Actinacidiphila polyblastidii</name>
    <dbReference type="NCBI Taxonomy" id="3110430"/>
    <lineage>
        <taxon>Bacteria</taxon>
        <taxon>Bacillati</taxon>
        <taxon>Actinomycetota</taxon>
        <taxon>Actinomycetes</taxon>
        <taxon>Kitasatosporales</taxon>
        <taxon>Streptomycetaceae</taxon>
        <taxon>Actinacidiphila</taxon>
    </lineage>
</organism>
<dbReference type="Pfam" id="PF00041">
    <property type="entry name" value="fn3"/>
    <property type="match status" value="1"/>
</dbReference>
<dbReference type="SMART" id="SM00060">
    <property type="entry name" value="FN3"/>
    <property type="match status" value="1"/>
</dbReference>
<evidence type="ECO:0000256" key="3">
    <source>
        <dbReference type="ARBA" id="ARBA00023295"/>
    </source>
</evidence>
<dbReference type="EMBL" id="JAZEWV010000048">
    <property type="protein sequence ID" value="MEE4546589.1"/>
    <property type="molecule type" value="Genomic_DNA"/>
</dbReference>
<dbReference type="Gene3D" id="2.60.40.1180">
    <property type="entry name" value="Golgi alpha-mannosidase II"/>
    <property type="match status" value="1"/>
</dbReference>
<reference evidence="8 9" key="1">
    <citation type="submission" date="2023-12" db="EMBL/GenBank/DDBJ databases">
        <title>Streptomyces sp. V4-01.</title>
        <authorList>
            <person name="Somphong A."/>
            <person name="Phongsopitanun W."/>
        </authorList>
    </citation>
    <scope>NUCLEOTIDE SEQUENCE [LARGE SCALE GENOMIC DNA]</scope>
    <source>
        <strain evidence="8 9">V4-01</strain>
    </source>
</reference>
<evidence type="ECO:0000259" key="6">
    <source>
        <dbReference type="PROSITE" id="PS50853"/>
    </source>
</evidence>
<keyword evidence="4" id="KW-0624">Polysaccharide degradation</keyword>